<dbReference type="Pfam" id="PF13356">
    <property type="entry name" value="Arm-DNA-bind_3"/>
    <property type="match status" value="1"/>
</dbReference>
<name>A0ABV7X7B1_9SPHN</name>
<dbReference type="Gene3D" id="3.30.160.390">
    <property type="entry name" value="Integrase, DNA-binding domain"/>
    <property type="match status" value="1"/>
</dbReference>
<evidence type="ECO:0000256" key="5">
    <source>
        <dbReference type="PROSITE-ProRule" id="PRU01248"/>
    </source>
</evidence>
<evidence type="ECO:0000256" key="2">
    <source>
        <dbReference type="ARBA" id="ARBA00022908"/>
    </source>
</evidence>
<dbReference type="PANTHER" id="PTHR30629">
    <property type="entry name" value="PROPHAGE INTEGRASE"/>
    <property type="match status" value="1"/>
</dbReference>
<feature type="domain" description="Core-binding (CB)" evidence="7">
    <location>
        <begin position="121"/>
        <end position="202"/>
    </location>
</feature>
<dbReference type="Proteomes" id="UP001595615">
    <property type="component" value="Unassembled WGS sequence"/>
</dbReference>
<dbReference type="SUPFAM" id="SSF56349">
    <property type="entry name" value="DNA breaking-rejoining enzymes"/>
    <property type="match status" value="1"/>
</dbReference>
<proteinExistence type="inferred from homology"/>
<keyword evidence="4" id="KW-0233">DNA recombination</keyword>
<dbReference type="InterPro" id="IPR010998">
    <property type="entry name" value="Integrase_recombinase_N"/>
</dbReference>
<keyword evidence="9" id="KW-1185">Reference proteome</keyword>
<dbReference type="Gene3D" id="1.10.150.130">
    <property type="match status" value="1"/>
</dbReference>
<evidence type="ECO:0000313" key="9">
    <source>
        <dbReference type="Proteomes" id="UP001595615"/>
    </source>
</evidence>
<dbReference type="InterPro" id="IPR053876">
    <property type="entry name" value="Phage_int_M"/>
</dbReference>
<dbReference type="InterPro" id="IPR038488">
    <property type="entry name" value="Integrase_DNA-bd_sf"/>
</dbReference>
<dbReference type="InterPro" id="IPR050808">
    <property type="entry name" value="Phage_Integrase"/>
</dbReference>
<dbReference type="Pfam" id="PF22022">
    <property type="entry name" value="Phage_int_M"/>
    <property type="match status" value="1"/>
</dbReference>
<evidence type="ECO:0000256" key="3">
    <source>
        <dbReference type="ARBA" id="ARBA00023125"/>
    </source>
</evidence>
<evidence type="ECO:0000259" key="7">
    <source>
        <dbReference type="PROSITE" id="PS51900"/>
    </source>
</evidence>
<dbReference type="CDD" id="cd00801">
    <property type="entry name" value="INT_P4_C"/>
    <property type="match status" value="1"/>
</dbReference>
<organism evidence="8 9">
    <name type="scientific">Sphingoaurantiacus capsulatus</name>
    <dbReference type="NCBI Taxonomy" id="1771310"/>
    <lineage>
        <taxon>Bacteria</taxon>
        <taxon>Pseudomonadati</taxon>
        <taxon>Pseudomonadota</taxon>
        <taxon>Alphaproteobacteria</taxon>
        <taxon>Sphingomonadales</taxon>
        <taxon>Sphingosinicellaceae</taxon>
        <taxon>Sphingoaurantiacus</taxon>
    </lineage>
</organism>
<dbReference type="InterPro" id="IPR013762">
    <property type="entry name" value="Integrase-like_cat_sf"/>
</dbReference>
<evidence type="ECO:0000256" key="4">
    <source>
        <dbReference type="ARBA" id="ARBA00023172"/>
    </source>
</evidence>
<dbReference type="Pfam" id="PF00589">
    <property type="entry name" value="Phage_integrase"/>
    <property type="match status" value="1"/>
</dbReference>
<accession>A0ABV7X7B1</accession>
<dbReference type="RefSeq" id="WP_380855665.1">
    <property type="nucleotide sequence ID" value="NZ_JBHRXV010000001.1"/>
</dbReference>
<comment type="caution">
    <text evidence="8">The sequence shown here is derived from an EMBL/GenBank/DDBJ whole genome shotgun (WGS) entry which is preliminary data.</text>
</comment>
<protein>
    <submittedName>
        <fullName evidence="8">Tyrosine-type recombinase/integrase</fullName>
    </submittedName>
</protein>
<gene>
    <name evidence="8" type="ORF">ACFOMD_01385</name>
</gene>
<keyword evidence="3 5" id="KW-0238">DNA-binding</keyword>
<dbReference type="EMBL" id="JBHRXV010000001">
    <property type="protein sequence ID" value="MFC3711204.1"/>
    <property type="molecule type" value="Genomic_DNA"/>
</dbReference>
<dbReference type="PROSITE" id="PS51900">
    <property type="entry name" value="CB"/>
    <property type="match status" value="1"/>
</dbReference>
<dbReference type="InterPro" id="IPR002104">
    <property type="entry name" value="Integrase_catalytic"/>
</dbReference>
<feature type="domain" description="Tyr recombinase" evidence="6">
    <location>
        <begin position="223"/>
        <end position="425"/>
    </location>
</feature>
<evidence type="ECO:0000313" key="8">
    <source>
        <dbReference type="EMBL" id="MFC3711204.1"/>
    </source>
</evidence>
<keyword evidence="2" id="KW-0229">DNA integration</keyword>
<evidence type="ECO:0000259" key="6">
    <source>
        <dbReference type="PROSITE" id="PS51898"/>
    </source>
</evidence>
<dbReference type="InterPro" id="IPR025166">
    <property type="entry name" value="Integrase_DNA_bind_dom"/>
</dbReference>
<dbReference type="PANTHER" id="PTHR30629:SF2">
    <property type="entry name" value="PROPHAGE INTEGRASE INTS-RELATED"/>
    <property type="match status" value="1"/>
</dbReference>
<dbReference type="Gene3D" id="1.10.443.10">
    <property type="entry name" value="Intergrase catalytic core"/>
    <property type="match status" value="1"/>
</dbReference>
<dbReference type="PROSITE" id="PS51898">
    <property type="entry name" value="TYR_RECOMBINASE"/>
    <property type="match status" value="1"/>
</dbReference>
<evidence type="ECO:0000256" key="1">
    <source>
        <dbReference type="ARBA" id="ARBA00008857"/>
    </source>
</evidence>
<reference evidence="9" key="1">
    <citation type="journal article" date="2019" name="Int. J. Syst. Evol. Microbiol.">
        <title>The Global Catalogue of Microorganisms (GCM) 10K type strain sequencing project: providing services to taxonomists for standard genome sequencing and annotation.</title>
        <authorList>
            <consortium name="The Broad Institute Genomics Platform"/>
            <consortium name="The Broad Institute Genome Sequencing Center for Infectious Disease"/>
            <person name="Wu L."/>
            <person name="Ma J."/>
        </authorList>
    </citation>
    <scope>NUCLEOTIDE SEQUENCE [LARGE SCALE GENOMIC DNA]</scope>
    <source>
        <strain evidence="9">KCTC 42644</strain>
    </source>
</reference>
<sequence>MPAVRITKRAVDEMPLPQTGATRSYLWDDRLKGFGVMATAGGAKSYIVQYRIGGRGGQTRRVTIGGHGSPWTAERARERAHDILEDVRKGIDPFEAQRVRVEQERAAKRNAADAKVANERLNFASYADSYLSKYARVRQKPNVARETQGIIERDLKPFFKDKLISQITPADALALIDKVQERSNSAALKVYRTMSTLFGWAASRHDISDSPIRNLKPPHVQPSRDRVLSDDELRAIWDASEDHPYPYGSLVRLLALTGQRLREVANMTWDEVDLNAGTWTVPGARTKNGATNIVPLSDGAMVVLRSISRAHSEKAREQKRADFVFTTTGKSAFSGFSKLKKRFDASVHAKLVEAAKKAGGDPDAVKLKPWRLHDLRRTMATGLQRLGVRLEVTEAVLNHVSGSRSGIIGIYQRHNYLPEKRNALEKWSRLVFEILAVTGAGHNVVRLRKQRSSKR</sequence>
<dbReference type="InterPro" id="IPR011010">
    <property type="entry name" value="DNA_brk_join_enz"/>
</dbReference>
<comment type="similarity">
    <text evidence="1">Belongs to the 'phage' integrase family.</text>
</comment>
<dbReference type="InterPro" id="IPR044068">
    <property type="entry name" value="CB"/>
</dbReference>